<feature type="transmembrane region" description="Helical" evidence="5">
    <location>
        <begin position="299"/>
        <end position="318"/>
    </location>
</feature>
<dbReference type="PANTHER" id="PTHR37422:SF13">
    <property type="entry name" value="LIPOPOLYSACCHARIDE BIOSYNTHESIS PROTEIN PA4999-RELATED"/>
    <property type="match status" value="1"/>
</dbReference>
<keyword evidence="3 5" id="KW-1133">Transmembrane helix</keyword>
<dbReference type="EMBL" id="JAHESF010000009">
    <property type="protein sequence ID" value="MBT1697410.1"/>
    <property type="molecule type" value="Genomic_DNA"/>
</dbReference>
<feature type="transmembrane region" description="Helical" evidence="5">
    <location>
        <begin position="421"/>
        <end position="440"/>
    </location>
</feature>
<dbReference type="AlphaFoldDB" id="A0AAP2DJH9"/>
<organism evidence="7 8">
    <name type="scientific">Chryseosolibacter histidini</name>
    <dbReference type="NCBI Taxonomy" id="2782349"/>
    <lineage>
        <taxon>Bacteria</taxon>
        <taxon>Pseudomonadati</taxon>
        <taxon>Bacteroidota</taxon>
        <taxon>Cytophagia</taxon>
        <taxon>Cytophagales</taxon>
        <taxon>Chryseotaleaceae</taxon>
        <taxon>Chryseosolibacter</taxon>
    </lineage>
</organism>
<evidence type="ECO:0000256" key="4">
    <source>
        <dbReference type="ARBA" id="ARBA00023136"/>
    </source>
</evidence>
<feature type="transmembrane region" description="Helical" evidence="5">
    <location>
        <begin position="139"/>
        <end position="159"/>
    </location>
</feature>
<feature type="transmembrane region" description="Helical" evidence="5">
    <location>
        <begin position="171"/>
        <end position="188"/>
    </location>
</feature>
<keyword evidence="4 5" id="KW-0472">Membrane</keyword>
<keyword evidence="7" id="KW-0436">Ligase</keyword>
<keyword evidence="8" id="KW-1185">Reference proteome</keyword>
<dbReference type="RefSeq" id="WP_254163280.1">
    <property type="nucleotide sequence ID" value="NZ_JAHESF010000009.1"/>
</dbReference>
<feature type="transmembrane region" description="Helical" evidence="5">
    <location>
        <begin position="35"/>
        <end position="54"/>
    </location>
</feature>
<sequence>MYLNRTGRYPLFIIFTLLLLLSVGIAYLIVTKGTIAGPLTLVAISGIFLLGAILKDYRIGFYFLFGMGMFMFYIDRVIHIPIPLGVVYDALAALVFIALFIHNKDKRDWTLFKNPVTIAFVIITAYQLLQFFNPNAVSHIAWVIALRNNISFLLYVVCFQLFATVRDLTRFTITWIIMASIVGFYGIYQEIFGLTDFEWEWMYASPGRLDLYLIWGKLRKFSMLSDPSAFGLFMAFSCLACAVLAMGPFKGLYRFGLGILSAIMFISMSYSGTRTAMAMVAVGIAFFIVMTLQNRKTIIAAAGLVFVGTIVLVGPFYGGTINRIRSTFNPSDDASMAVRDNKRVRLQEYVRTHPIGGGLATTGQNGVKYSPGHYLAGGWDPDSGYLLTALEMGWIGLIIFQVFFFMVMLKGIKNYFALNDPLLKTLTLTYIVPFLALSVAHFTQDALFQKPLNLLVIVTYAVVVKIPSFQKKLFSVDLV</sequence>
<comment type="subcellular location">
    <subcellularLocation>
        <location evidence="1">Membrane</location>
        <topology evidence="1">Multi-pass membrane protein</topology>
    </subcellularLocation>
</comment>
<feature type="transmembrane region" description="Helical" evidence="5">
    <location>
        <begin position="80"/>
        <end position="102"/>
    </location>
</feature>
<dbReference type="Proteomes" id="UP001319200">
    <property type="component" value="Unassembled WGS sequence"/>
</dbReference>
<comment type="caution">
    <text evidence="7">The sequence shown here is derived from an EMBL/GenBank/DDBJ whole genome shotgun (WGS) entry which is preliminary data.</text>
</comment>
<feature type="transmembrane region" description="Helical" evidence="5">
    <location>
        <begin position="385"/>
        <end position="409"/>
    </location>
</feature>
<gene>
    <name evidence="7" type="ORF">KK083_11020</name>
</gene>
<evidence type="ECO:0000256" key="1">
    <source>
        <dbReference type="ARBA" id="ARBA00004141"/>
    </source>
</evidence>
<evidence type="ECO:0000259" key="6">
    <source>
        <dbReference type="Pfam" id="PF04932"/>
    </source>
</evidence>
<keyword evidence="2 5" id="KW-0812">Transmembrane</keyword>
<dbReference type="InterPro" id="IPR051533">
    <property type="entry name" value="WaaL-like"/>
</dbReference>
<evidence type="ECO:0000313" key="7">
    <source>
        <dbReference type="EMBL" id="MBT1697410.1"/>
    </source>
</evidence>
<dbReference type="PANTHER" id="PTHR37422">
    <property type="entry name" value="TEICHURONIC ACID BIOSYNTHESIS PROTEIN TUAE"/>
    <property type="match status" value="1"/>
</dbReference>
<dbReference type="GO" id="GO:0016874">
    <property type="term" value="F:ligase activity"/>
    <property type="evidence" value="ECO:0007669"/>
    <property type="project" value="UniProtKB-KW"/>
</dbReference>
<evidence type="ECO:0000256" key="3">
    <source>
        <dbReference type="ARBA" id="ARBA00022989"/>
    </source>
</evidence>
<evidence type="ECO:0000256" key="2">
    <source>
        <dbReference type="ARBA" id="ARBA00022692"/>
    </source>
</evidence>
<proteinExistence type="predicted"/>
<evidence type="ECO:0000313" key="8">
    <source>
        <dbReference type="Proteomes" id="UP001319200"/>
    </source>
</evidence>
<accession>A0AAP2DJH9</accession>
<evidence type="ECO:0000256" key="5">
    <source>
        <dbReference type="SAM" id="Phobius"/>
    </source>
</evidence>
<feature type="domain" description="O-antigen ligase-related" evidence="6">
    <location>
        <begin position="260"/>
        <end position="400"/>
    </location>
</feature>
<protein>
    <submittedName>
        <fullName evidence="7">O-antigen ligase family protein</fullName>
    </submittedName>
</protein>
<dbReference type="Pfam" id="PF04932">
    <property type="entry name" value="Wzy_C"/>
    <property type="match status" value="1"/>
</dbReference>
<reference evidence="7 8" key="1">
    <citation type="submission" date="2021-05" db="EMBL/GenBank/DDBJ databases">
        <title>A Polyphasic approach of four new species of the genus Ohtaekwangia: Ohtaekwangia histidinii sp. nov., Ohtaekwangia cretensis sp. nov., Ohtaekwangia indiensis sp. nov., Ohtaekwangia reichenbachii sp. nov. from diverse environment.</title>
        <authorList>
            <person name="Octaviana S."/>
        </authorList>
    </citation>
    <scope>NUCLEOTIDE SEQUENCE [LARGE SCALE GENOMIC DNA]</scope>
    <source>
        <strain evidence="7 8">PWU4</strain>
    </source>
</reference>
<feature type="transmembrane region" description="Helical" evidence="5">
    <location>
        <begin position="59"/>
        <end position="74"/>
    </location>
</feature>
<dbReference type="GO" id="GO:0016020">
    <property type="term" value="C:membrane"/>
    <property type="evidence" value="ECO:0007669"/>
    <property type="project" value="UniProtKB-SubCell"/>
</dbReference>
<feature type="transmembrane region" description="Helical" evidence="5">
    <location>
        <begin position="252"/>
        <end position="270"/>
    </location>
</feature>
<feature type="transmembrane region" description="Helical" evidence="5">
    <location>
        <begin position="114"/>
        <end position="133"/>
    </location>
</feature>
<feature type="transmembrane region" description="Helical" evidence="5">
    <location>
        <begin position="9"/>
        <end position="29"/>
    </location>
</feature>
<name>A0AAP2DJH9_9BACT</name>
<dbReference type="InterPro" id="IPR007016">
    <property type="entry name" value="O-antigen_ligase-rel_domated"/>
</dbReference>
<feature type="transmembrane region" description="Helical" evidence="5">
    <location>
        <begin position="228"/>
        <end position="245"/>
    </location>
</feature>
<feature type="transmembrane region" description="Helical" evidence="5">
    <location>
        <begin position="276"/>
        <end position="292"/>
    </location>
</feature>